<evidence type="ECO:0000256" key="1">
    <source>
        <dbReference type="SAM" id="Phobius"/>
    </source>
</evidence>
<protein>
    <recommendedName>
        <fullName evidence="4">LPXTG cell wall anchor domain-containing protein</fullName>
    </recommendedName>
</protein>
<dbReference type="RefSeq" id="WP_345695625.1">
    <property type="nucleotide sequence ID" value="NZ_BAABIS010000001.1"/>
</dbReference>
<evidence type="ECO:0000313" key="3">
    <source>
        <dbReference type="Proteomes" id="UP001501752"/>
    </source>
</evidence>
<reference evidence="3" key="1">
    <citation type="journal article" date="2019" name="Int. J. Syst. Evol. Microbiol.">
        <title>The Global Catalogue of Microorganisms (GCM) 10K type strain sequencing project: providing services to taxonomists for standard genome sequencing and annotation.</title>
        <authorList>
            <consortium name="The Broad Institute Genomics Platform"/>
            <consortium name="The Broad Institute Genome Sequencing Center for Infectious Disease"/>
            <person name="Wu L."/>
            <person name="Ma J."/>
        </authorList>
    </citation>
    <scope>NUCLEOTIDE SEQUENCE [LARGE SCALE GENOMIC DNA]</scope>
    <source>
        <strain evidence="3">JCM 13006</strain>
    </source>
</reference>
<keyword evidence="1" id="KW-1133">Transmembrane helix</keyword>
<proteinExistence type="predicted"/>
<evidence type="ECO:0008006" key="4">
    <source>
        <dbReference type="Google" id="ProtNLM"/>
    </source>
</evidence>
<sequence length="45" mass="4497">MLLADIAPAPGPDSAAGIAVAAVVGLLVLAGVVTLIRMARSRRKD</sequence>
<keyword evidence="1" id="KW-0472">Membrane</keyword>
<name>A0ABP9DF55_9ACTN</name>
<keyword evidence="1" id="KW-0812">Transmembrane</keyword>
<gene>
    <name evidence="2" type="ORF">GCM10023235_11090</name>
</gene>
<feature type="transmembrane region" description="Helical" evidence="1">
    <location>
        <begin position="15"/>
        <end position="36"/>
    </location>
</feature>
<keyword evidence="3" id="KW-1185">Reference proteome</keyword>
<dbReference type="EMBL" id="BAABIS010000001">
    <property type="protein sequence ID" value="GAA4837787.1"/>
    <property type="molecule type" value="Genomic_DNA"/>
</dbReference>
<evidence type="ECO:0000313" key="2">
    <source>
        <dbReference type="EMBL" id="GAA4837787.1"/>
    </source>
</evidence>
<dbReference type="Proteomes" id="UP001501752">
    <property type="component" value="Unassembled WGS sequence"/>
</dbReference>
<comment type="caution">
    <text evidence="2">The sequence shown here is derived from an EMBL/GenBank/DDBJ whole genome shotgun (WGS) entry which is preliminary data.</text>
</comment>
<accession>A0ABP9DF55</accession>
<organism evidence="2 3">
    <name type="scientific">Kitasatospora terrestris</name>
    <dbReference type="NCBI Taxonomy" id="258051"/>
    <lineage>
        <taxon>Bacteria</taxon>
        <taxon>Bacillati</taxon>
        <taxon>Actinomycetota</taxon>
        <taxon>Actinomycetes</taxon>
        <taxon>Kitasatosporales</taxon>
        <taxon>Streptomycetaceae</taxon>
        <taxon>Kitasatospora</taxon>
    </lineage>
</organism>